<keyword evidence="1" id="KW-0732">Signal</keyword>
<dbReference type="AlphaFoldDB" id="A0A2M4B6T9"/>
<feature type="chain" id="PRO_5014966980" evidence="1">
    <location>
        <begin position="22"/>
        <end position="71"/>
    </location>
</feature>
<name>A0A2M4B6T9_9DIPT</name>
<proteinExistence type="predicted"/>
<organism evidence="2">
    <name type="scientific">Anopheles triannulatus</name>
    <dbReference type="NCBI Taxonomy" id="58253"/>
    <lineage>
        <taxon>Eukaryota</taxon>
        <taxon>Metazoa</taxon>
        <taxon>Ecdysozoa</taxon>
        <taxon>Arthropoda</taxon>
        <taxon>Hexapoda</taxon>
        <taxon>Insecta</taxon>
        <taxon>Pterygota</taxon>
        <taxon>Neoptera</taxon>
        <taxon>Endopterygota</taxon>
        <taxon>Diptera</taxon>
        <taxon>Nematocera</taxon>
        <taxon>Culicoidea</taxon>
        <taxon>Culicidae</taxon>
        <taxon>Anophelinae</taxon>
        <taxon>Anopheles</taxon>
    </lineage>
</organism>
<evidence type="ECO:0000313" key="2">
    <source>
        <dbReference type="EMBL" id="MBW48711.1"/>
    </source>
</evidence>
<sequence length="71" mass="7952">MLIGLAAVTMIVCIGRSTVCAIKPCEASRMRLQVCQHHREGLCFEMTKTENMQFLRRDNSASKTDVCLPHA</sequence>
<dbReference type="EMBL" id="GGFK01015390">
    <property type="protein sequence ID" value="MBW48711.1"/>
    <property type="molecule type" value="Transcribed_RNA"/>
</dbReference>
<protein>
    <submittedName>
        <fullName evidence="2">Putative secreted protein</fullName>
    </submittedName>
</protein>
<feature type="signal peptide" evidence="1">
    <location>
        <begin position="1"/>
        <end position="21"/>
    </location>
</feature>
<accession>A0A2M4B6T9</accession>
<evidence type="ECO:0000256" key="1">
    <source>
        <dbReference type="SAM" id="SignalP"/>
    </source>
</evidence>
<reference evidence="2" key="1">
    <citation type="submission" date="2018-01" db="EMBL/GenBank/DDBJ databases">
        <title>An insight into the sialome of Amazonian anophelines.</title>
        <authorList>
            <person name="Ribeiro J.M."/>
            <person name="Scarpassa V."/>
            <person name="Calvo E."/>
        </authorList>
    </citation>
    <scope>NUCLEOTIDE SEQUENCE</scope>
    <source>
        <tissue evidence="2">Salivary glands</tissue>
    </source>
</reference>